<dbReference type="EMBL" id="CAJVPS010007727">
    <property type="protein sequence ID" value="CAG8637440.1"/>
    <property type="molecule type" value="Genomic_DNA"/>
</dbReference>
<feature type="non-terminal residue" evidence="1">
    <location>
        <position position="1"/>
    </location>
</feature>
<reference evidence="1" key="1">
    <citation type="submission" date="2021-06" db="EMBL/GenBank/DDBJ databases">
        <authorList>
            <person name="Kallberg Y."/>
            <person name="Tangrot J."/>
            <person name="Rosling A."/>
        </authorList>
    </citation>
    <scope>NUCLEOTIDE SEQUENCE</scope>
    <source>
        <strain evidence="1">FL130A</strain>
    </source>
</reference>
<evidence type="ECO:0000313" key="1">
    <source>
        <dbReference type="EMBL" id="CAG8637440.1"/>
    </source>
</evidence>
<organism evidence="1 2">
    <name type="scientific">Ambispora leptoticha</name>
    <dbReference type="NCBI Taxonomy" id="144679"/>
    <lineage>
        <taxon>Eukaryota</taxon>
        <taxon>Fungi</taxon>
        <taxon>Fungi incertae sedis</taxon>
        <taxon>Mucoromycota</taxon>
        <taxon>Glomeromycotina</taxon>
        <taxon>Glomeromycetes</taxon>
        <taxon>Archaeosporales</taxon>
        <taxon>Ambisporaceae</taxon>
        <taxon>Ambispora</taxon>
    </lineage>
</organism>
<name>A0A9N9DGG9_9GLOM</name>
<dbReference type="AlphaFoldDB" id="A0A9N9DGG9"/>
<gene>
    <name evidence="1" type="ORF">ALEPTO_LOCUS9590</name>
</gene>
<sequence>MSTLFQEKLHPAFLWGAWSRLFTTPTSYRLGDALVCATLLLLEKPVGNANCPSTTLTSPRLLQNVSKIAGCYTDDVKGASMVINSYLRKERDEARQKRVLKDQHNGLRFRDVRRIHASFIREAGNFA</sequence>
<dbReference type="Proteomes" id="UP000789508">
    <property type="component" value="Unassembled WGS sequence"/>
</dbReference>
<keyword evidence="2" id="KW-1185">Reference proteome</keyword>
<proteinExistence type="predicted"/>
<accession>A0A9N9DGG9</accession>
<dbReference type="OrthoDB" id="10574984at2759"/>
<evidence type="ECO:0000313" key="2">
    <source>
        <dbReference type="Proteomes" id="UP000789508"/>
    </source>
</evidence>
<comment type="caution">
    <text evidence="1">The sequence shown here is derived from an EMBL/GenBank/DDBJ whole genome shotgun (WGS) entry which is preliminary data.</text>
</comment>
<protein>
    <submittedName>
        <fullName evidence="1">12142_t:CDS:1</fullName>
    </submittedName>
</protein>